<sequence length="95" mass="10250">MCCAITRRTPTGDSSLVEPPSTVPLCSYTLVAPKVADNLTIIVTSAATSPITGTWRTVHGIPTNVLSTNRRELWLPPIETAYSGFSPDWLHVKGI</sequence>
<evidence type="ECO:0000313" key="4">
    <source>
        <dbReference type="Proteomes" id="UP000325313"/>
    </source>
</evidence>
<organism evidence="1 3">
    <name type="scientific">Puccinia graminis f. sp. tritici</name>
    <dbReference type="NCBI Taxonomy" id="56615"/>
    <lineage>
        <taxon>Eukaryota</taxon>
        <taxon>Fungi</taxon>
        <taxon>Dikarya</taxon>
        <taxon>Basidiomycota</taxon>
        <taxon>Pucciniomycotina</taxon>
        <taxon>Pucciniomycetes</taxon>
        <taxon>Pucciniales</taxon>
        <taxon>Pucciniaceae</taxon>
        <taxon>Puccinia</taxon>
    </lineage>
</organism>
<dbReference type="AlphaFoldDB" id="A0A5B0N111"/>
<dbReference type="EMBL" id="VDEP01000205">
    <property type="protein sequence ID" value="KAA1124135.1"/>
    <property type="molecule type" value="Genomic_DNA"/>
</dbReference>
<name>A0A5B0N111_PUCGR</name>
<evidence type="ECO:0000313" key="2">
    <source>
        <dbReference type="EMBL" id="KAA1124135.1"/>
    </source>
</evidence>
<protein>
    <submittedName>
        <fullName evidence="1">Uncharacterized protein</fullName>
    </submittedName>
</protein>
<evidence type="ECO:0000313" key="1">
    <source>
        <dbReference type="EMBL" id="KAA1082931.1"/>
    </source>
</evidence>
<comment type="caution">
    <text evidence="1">The sequence shown here is derived from an EMBL/GenBank/DDBJ whole genome shotgun (WGS) entry which is preliminary data.</text>
</comment>
<accession>A0A5B0N111</accession>
<keyword evidence="3" id="KW-1185">Reference proteome</keyword>
<evidence type="ECO:0000313" key="3">
    <source>
        <dbReference type="Proteomes" id="UP000324748"/>
    </source>
</evidence>
<dbReference type="EMBL" id="VSWC01000119">
    <property type="protein sequence ID" value="KAA1082931.1"/>
    <property type="molecule type" value="Genomic_DNA"/>
</dbReference>
<gene>
    <name evidence="1" type="ORF">PGT21_020701</name>
    <name evidence="2" type="ORF">PGTUg99_029341</name>
</gene>
<dbReference type="Proteomes" id="UP000324748">
    <property type="component" value="Unassembled WGS sequence"/>
</dbReference>
<dbReference type="Proteomes" id="UP000325313">
    <property type="component" value="Unassembled WGS sequence"/>
</dbReference>
<reference evidence="3 4" key="1">
    <citation type="submission" date="2019-05" db="EMBL/GenBank/DDBJ databases">
        <title>Emergence of the Ug99 lineage of the wheat stem rust pathogen through somatic hybridization.</title>
        <authorList>
            <person name="Li F."/>
            <person name="Upadhyaya N.M."/>
            <person name="Sperschneider J."/>
            <person name="Matny O."/>
            <person name="Nguyen-Phuc H."/>
            <person name="Mago R."/>
            <person name="Raley C."/>
            <person name="Miller M.E."/>
            <person name="Silverstein K.A.T."/>
            <person name="Henningsen E."/>
            <person name="Hirsch C.D."/>
            <person name="Visser B."/>
            <person name="Pretorius Z.A."/>
            <person name="Steffenson B.J."/>
            <person name="Schwessinger B."/>
            <person name="Dodds P.N."/>
            <person name="Figueroa M."/>
        </authorList>
    </citation>
    <scope>NUCLEOTIDE SEQUENCE [LARGE SCALE GENOMIC DNA]</scope>
    <source>
        <strain evidence="1">21-0</strain>
        <strain evidence="2 4">Ug99</strain>
    </source>
</reference>
<proteinExistence type="predicted"/>